<dbReference type="SUPFAM" id="SSF49464">
    <property type="entry name" value="Carboxypeptidase regulatory domain-like"/>
    <property type="match status" value="1"/>
</dbReference>
<evidence type="ECO:0000256" key="12">
    <source>
        <dbReference type="SAM" id="SignalP"/>
    </source>
</evidence>
<dbReference type="InterPro" id="IPR036942">
    <property type="entry name" value="Beta-barrel_TonB_sf"/>
</dbReference>
<evidence type="ECO:0000256" key="9">
    <source>
        <dbReference type="ARBA" id="ARBA00023237"/>
    </source>
</evidence>
<organism evidence="15 16">
    <name type="scientific">Christiangramia oceanisediminis</name>
    <dbReference type="NCBI Taxonomy" id="2920386"/>
    <lineage>
        <taxon>Bacteria</taxon>
        <taxon>Pseudomonadati</taxon>
        <taxon>Bacteroidota</taxon>
        <taxon>Flavobacteriia</taxon>
        <taxon>Flavobacteriales</taxon>
        <taxon>Flavobacteriaceae</taxon>
        <taxon>Christiangramia</taxon>
    </lineage>
</organism>
<protein>
    <submittedName>
        <fullName evidence="15">TonB-dependent receptor</fullName>
    </submittedName>
</protein>
<dbReference type="Gene3D" id="2.60.40.1120">
    <property type="entry name" value="Carboxypeptidase-like, regulatory domain"/>
    <property type="match status" value="1"/>
</dbReference>
<keyword evidence="2 10" id="KW-0813">Transport</keyword>
<feature type="domain" description="TonB-dependent receptor plug" evidence="14">
    <location>
        <begin position="120"/>
        <end position="227"/>
    </location>
</feature>
<name>A0A9X2I7P2_9FLAO</name>
<evidence type="ECO:0000256" key="10">
    <source>
        <dbReference type="PROSITE-ProRule" id="PRU01360"/>
    </source>
</evidence>
<evidence type="ECO:0000256" key="8">
    <source>
        <dbReference type="ARBA" id="ARBA00023170"/>
    </source>
</evidence>
<evidence type="ECO:0000256" key="5">
    <source>
        <dbReference type="ARBA" id="ARBA00022729"/>
    </source>
</evidence>
<dbReference type="SUPFAM" id="SSF56935">
    <property type="entry name" value="Porins"/>
    <property type="match status" value="1"/>
</dbReference>
<evidence type="ECO:0000313" key="16">
    <source>
        <dbReference type="Proteomes" id="UP001155280"/>
    </source>
</evidence>
<evidence type="ECO:0000256" key="11">
    <source>
        <dbReference type="RuleBase" id="RU003357"/>
    </source>
</evidence>
<keyword evidence="7 10" id="KW-0472">Membrane</keyword>
<reference evidence="15" key="1">
    <citation type="submission" date="2022-07" db="EMBL/GenBank/DDBJ databases">
        <title>Gramela sediminis sp. nov., isolated from deep-sea sediment of the Indian Ocean.</title>
        <authorList>
            <person name="Shi H."/>
        </authorList>
    </citation>
    <scope>NUCLEOTIDE SEQUENCE</scope>
    <source>
        <strain evidence="15">GC03-9</strain>
    </source>
</reference>
<dbReference type="PANTHER" id="PTHR30069:SF29">
    <property type="entry name" value="HEMOGLOBIN AND HEMOGLOBIN-HAPTOGLOBIN-BINDING PROTEIN 1-RELATED"/>
    <property type="match status" value="1"/>
</dbReference>
<evidence type="ECO:0000259" key="13">
    <source>
        <dbReference type="Pfam" id="PF00593"/>
    </source>
</evidence>
<keyword evidence="5 12" id="KW-0732">Signal</keyword>
<comment type="similarity">
    <text evidence="10 11">Belongs to the TonB-dependent receptor family.</text>
</comment>
<feature type="chain" id="PRO_5040784655" evidence="12">
    <location>
        <begin position="20"/>
        <end position="826"/>
    </location>
</feature>
<evidence type="ECO:0000259" key="14">
    <source>
        <dbReference type="Pfam" id="PF07715"/>
    </source>
</evidence>
<dbReference type="Pfam" id="PF13715">
    <property type="entry name" value="CarbopepD_reg_2"/>
    <property type="match status" value="1"/>
</dbReference>
<keyword evidence="3 10" id="KW-1134">Transmembrane beta strand</keyword>
<keyword evidence="16" id="KW-1185">Reference proteome</keyword>
<dbReference type="PROSITE" id="PS52016">
    <property type="entry name" value="TONB_DEPENDENT_REC_3"/>
    <property type="match status" value="1"/>
</dbReference>
<proteinExistence type="inferred from homology"/>
<evidence type="ECO:0000313" key="15">
    <source>
        <dbReference type="EMBL" id="MCP9198712.1"/>
    </source>
</evidence>
<feature type="signal peptide" evidence="12">
    <location>
        <begin position="1"/>
        <end position="19"/>
    </location>
</feature>
<sequence length="826" mass="90895">MKVKIFTMLSMLLSVFAFAQTGTLSGTVIDAATGEPLLGTNIIVRGTNTGATTNENGYYELDLEAGDYTIDIYFIGYETLTRNITMEAGQDMTLDASLQPSASVMDEVVVSANRRPQKITRAPATVNVISSEQIEAFAGPNPGELAARQKGVDFVRSGVQGTGINIRGFNSAFNSKNLQVEDGRISSLIATGLPLGSFTTITKEDIERVEIILGPNAALYGPNAHNGLVNTLTKDPRTSEGLDLVVGAGNQSQLTARGRYAQKVNDNFAFKVWGERTQGEEFEYVDSVYVGTQAYDELDLDRDFSTTKFGAATYFTFNETSDLIASYGHSNNSNLGVTNAGRNQIKDWSIDYLQLKYVSPHFYGNLYHTWSKTEDTYAINQRTQNYVSFINNGFSEEEARERSFTEQWFPIDGFPNGGVSLPRGSVFEDASTRLNAEGQYNNNIGNLTYVVGAQYQQDNADSNGTYLLDQDGGITIDQVGVYGQLEYTFEKADLDLLFVARYDNHELYGGNFIPKAALVKNFDFGSFRLTYGQGIAAPSILNLSGNLFGGLVLGNGEGFTLEDGTEIPELQVETIKSWEVGYKGKLLGDKIYMEANAYYNRSENFLSPLINISATSPVATRGGTPIGELIPGSDGSFVLTYLNFGEVDTYGADLGINYFINDKNRLSFNYSYFDYSLDENDPANDANRDGQVLETDLPINTPQNKFGLGYYYNGSKFFGSLYGRYVQEYDFFSGINIAAETQDLDGDGVNEIVENARVGRTWNYGPLGGFFNVDLTAGYRFSEKWTLGASITNLFDSEVRQFVASPAIGRLYMVELKFHLPVGGNK</sequence>
<feature type="domain" description="TonB-dependent receptor-like beta-barrel" evidence="13">
    <location>
        <begin position="375"/>
        <end position="794"/>
    </location>
</feature>
<evidence type="ECO:0000256" key="3">
    <source>
        <dbReference type="ARBA" id="ARBA00022452"/>
    </source>
</evidence>
<keyword evidence="6 11" id="KW-0798">TonB box</keyword>
<evidence type="ECO:0000256" key="1">
    <source>
        <dbReference type="ARBA" id="ARBA00004571"/>
    </source>
</evidence>
<dbReference type="EMBL" id="JANCNS010000001">
    <property type="protein sequence ID" value="MCP9198712.1"/>
    <property type="molecule type" value="Genomic_DNA"/>
</dbReference>
<dbReference type="GO" id="GO:0044718">
    <property type="term" value="P:siderophore transmembrane transport"/>
    <property type="evidence" value="ECO:0007669"/>
    <property type="project" value="TreeGrafter"/>
</dbReference>
<gene>
    <name evidence="15" type="ORF">MKO06_02255</name>
</gene>
<comment type="caution">
    <text evidence="15">The sequence shown here is derived from an EMBL/GenBank/DDBJ whole genome shotgun (WGS) entry which is preliminary data.</text>
</comment>
<dbReference type="Gene3D" id="2.170.130.10">
    <property type="entry name" value="TonB-dependent receptor, plug domain"/>
    <property type="match status" value="1"/>
</dbReference>
<dbReference type="InterPro" id="IPR012910">
    <property type="entry name" value="Plug_dom"/>
</dbReference>
<dbReference type="Proteomes" id="UP001155280">
    <property type="component" value="Unassembled WGS sequence"/>
</dbReference>
<dbReference type="AlphaFoldDB" id="A0A9X2I7P2"/>
<dbReference type="GO" id="GO:0009279">
    <property type="term" value="C:cell outer membrane"/>
    <property type="evidence" value="ECO:0007669"/>
    <property type="project" value="UniProtKB-SubCell"/>
</dbReference>
<evidence type="ECO:0000256" key="7">
    <source>
        <dbReference type="ARBA" id="ARBA00023136"/>
    </source>
</evidence>
<evidence type="ECO:0000256" key="4">
    <source>
        <dbReference type="ARBA" id="ARBA00022692"/>
    </source>
</evidence>
<dbReference type="InterPro" id="IPR000531">
    <property type="entry name" value="Beta-barrel_TonB"/>
</dbReference>
<evidence type="ECO:0000256" key="2">
    <source>
        <dbReference type="ARBA" id="ARBA00022448"/>
    </source>
</evidence>
<dbReference type="InterPro" id="IPR037066">
    <property type="entry name" value="Plug_dom_sf"/>
</dbReference>
<dbReference type="Gene3D" id="2.40.170.20">
    <property type="entry name" value="TonB-dependent receptor, beta-barrel domain"/>
    <property type="match status" value="1"/>
</dbReference>
<keyword evidence="9 10" id="KW-0998">Cell outer membrane</keyword>
<keyword evidence="8 15" id="KW-0675">Receptor</keyword>
<dbReference type="Pfam" id="PF00593">
    <property type="entry name" value="TonB_dep_Rec_b-barrel"/>
    <property type="match status" value="1"/>
</dbReference>
<dbReference type="PANTHER" id="PTHR30069">
    <property type="entry name" value="TONB-DEPENDENT OUTER MEMBRANE RECEPTOR"/>
    <property type="match status" value="1"/>
</dbReference>
<evidence type="ECO:0000256" key="6">
    <source>
        <dbReference type="ARBA" id="ARBA00023077"/>
    </source>
</evidence>
<keyword evidence="4 10" id="KW-0812">Transmembrane</keyword>
<dbReference type="Pfam" id="PF07715">
    <property type="entry name" value="Plug"/>
    <property type="match status" value="1"/>
</dbReference>
<accession>A0A9X2I7P2</accession>
<dbReference type="RefSeq" id="WP_241550716.1">
    <property type="nucleotide sequence ID" value="NZ_JANCNS010000001.1"/>
</dbReference>
<comment type="subcellular location">
    <subcellularLocation>
        <location evidence="1 10">Cell outer membrane</location>
        <topology evidence="1 10">Multi-pass membrane protein</topology>
    </subcellularLocation>
</comment>
<dbReference type="GO" id="GO:0015344">
    <property type="term" value="F:siderophore uptake transmembrane transporter activity"/>
    <property type="evidence" value="ECO:0007669"/>
    <property type="project" value="TreeGrafter"/>
</dbReference>
<dbReference type="InterPro" id="IPR039426">
    <property type="entry name" value="TonB-dep_rcpt-like"/>
</dbReference>
<dbReference type="InterPro" id="IPR008969">
    <property type="entry name" value="CarboxyPept-like_regulatory"/>
</dbReference>